<reference evidence="2" key="1">
    <citation type="submission" date="2018-05" db="EMBL/GenBank/DDBJ databases">
        <authorList>
            <person name="Lanie J.A."/>
            <person name="Ng W.-L."/>
            <person name="Kazmierczak K.M."/>
            <person name="Andrzejewski T.M."/>
            <person name="Davidsen T.M."/>
            <person name="Wayne K.J."/>
            <person name="Tettelin H."/>
            <person name="Glass J.I."/>
            <person name="Rusch D."/>
            <person name="Podicherti R."/>
            <person name="Tsui H.-C.T."/>
            <person name="Winkler M.E."/>
        </authorList>
    </citation>
    <scope>NUCLEOTIDE SEQUENCE</scope>
</reference>
<organism evidence="2">
    <name type="scientific">marine metagenome</name>
    <dbReference type="NCBI Taxonomy" id="408172"/>
    <lineage>
        <taxon>unclassified sequences</taxon>
        <taxon>metagenomes</taxon>
        <taxon>ecological metagenomes</taxon>
    </lineage>
</organism>
<evidence type="ECO:0000256" key="1">
    <source>
        <dbReference type="SAM" id="MobiDB-lite"/>
    </source>
</evidence>
<accession>A0A381T321</accession>
<protein>
    <submittedName>
        <fullName evidence="2">Uncharacterized protein</fullName>
    </submittedName>
</protein>
<feature type="region of interest" description="Disordered" evidence="1">
    <location>
        <begin position="43"/>
        <end position="64"/>
    </location>
</feature>
<sequence length="252" mass="27793">MLAANRDMMGLFGRKKDDKKKFDYSDETKEGFAERDAFYSRLRQEMGGNAENPELQKDHAKGDRVADADALLDELQQRHNEGGKDAFRQVAPDEHVEQQLVPEMARAREAGAIRTESPLQGDFVCSACGKGYREKWSRSPCCGQMMQPRDNPDAAPAPQETFEPSSGAGIDPLAGLLGDEPNDIAPPVEELEIDGADEEEDVGVRMVGGDDMTDFGARKGSAVGPQKHIPAKEAQPKKRGVKRVVKRKKKRK</sequence>
<feature type="region of interest" description="Disordered" evidence="1">
    <location>
        <begin position="133"/>
        <end position="186"/>
    </location>
</feature>
<feature type="region of interest" description="Disordered" evidence="1">
    <location>
        <begin position="206"/>
        <end position="252"/>
    </location>
</feature>
<dbReference type="EMBL" id="UINC01003892">
    <property type="protein sequence ID" value="SVA10114.1"/>
    <property type="molecule type" value="Genomic_DNA"/>
</dbReference>
<dbReference type="AlphaFoldDB" id="A0A381T321"/>
<proteinExistence type="predicted"/>
<name>A0A381T321_9ZZZZ</name>
<feature type="compositionally biased region" description="Basic and acidic residues" evidence="1">
    <location>
        <begin position="54"/>
        <end position="64"/>
    </location>
</feature>
<evidence type="ECO:0000313" key="2">
    <source>
        <dbReference type="EMBL" id="SVA10114.1"/>
    </source>
</evidence>
<feature type="compositionally biased region" description="Basic residues" evidence="1">
    <location>
        <begin position="237"/>
        <end position="252"/>
    </location>
</feature>
<gene>
    <name evidence="2" type="ORF">METZ01_LOCUS62968</name>
</gene>